<organism evidence="1 2">
    <name type="scientific">Metabacillus rhizosphaerae</name>
    <dbReference type="NCBI Taxonomy" id="3117747"/>
    <lineage>
        <taxon>Bacteria</taxon>
        <taxon>Bacillati</taxon>
        <taxon>Bacillota</taxon>
        <taxon>Bacilli</taxon>
        <taxon>Bacillales</taxon>
        <taxon>Bacillaceae</taxon>
        <taxon>Metabacillus</taxon>
    </lineage>
</organism>
<gene>
    <name evidence="1" type="ORF">WCV66_16975</name>
</gene>
<accession>A0ABZ2MNS0</accession>
<reference evidence="1 2" key="1">
    <citation type="submission" date="2024-02" db="EMBL/GenBank/DDBJ databases">
        <title>Seven novel Bacillus-like species.</title>
        <authorList>
            <person name="Liu G."/>
        </authorList>
    </citation>
    <scope>NUCLEOTIDE SEQUENCE [LARGE SCALE GENOMIC DNA]</scope>
    <source>
        <strain evidence="1 2">FJAT-53654</strain>
    </source>
</reference>
<evidence type="ECO:0000313" key="2">
    <source>
        <dbReference type="Proteomes" id="UP001368328"/>
    </source>
</evidence>
<dbReference type="EMBL" id="CP147403">
    <property type="protein sequence ID" value="WXB86939.1"/>
    <property type="molecule type" value="Genomic_DNA"/>
</dbReference>
<keyword evidence="2" id="KW-1185">Reference proteome</keyword>
<sequence length="45" mass="4821">MTKKSLNLLGNGAINPEERFSKEHWLSSIGLASILAGGAKPIEKI</sequence>
<name>A0ABZ2MNS0_9BACI</name>
<evidence type="ECO:0000313" key="1">
    <source>
        <dbReference type="EMBL" id="WXB86939.1"/>
    </source>
</evidence>
<protein>
    <submittedName>
        <fullName evidence="1">Uncharacterized protein</fullName>
    </submittedName>
</protein>
<dbReference type="RefSeq" id="WP_338786214.1">
    <property type="nucleotide sequence ID" value="NZ_CP147403.1"/>
</dbReference>
<dbReference type="Proteomes" id="UP001368328">
    <property type="component" value="Chromosome"/>
</dbReference>
<proteinExistence type="predicted"/>